<evidence type="ECO:0000313" key="1">
    <source>
        <dbReference type="EMBL" id="KAK3777786.1"/>
    </source>
</evidence>
<gene>
    <name evidence="1" type="ORF">RRG08_038036</name>
</gene>
<proteinExistence type="predicted"/>
<evidence type="ECO:0000313" key="2">
    <source>
        <dbReference type="Proteomes" id="UP001283361"/>
    </source>
</evidence>
<organism evidence="1 2">
    <name type="scientific">Elysia crispata</name>
    <name type="common">lettuce slug</name>
    <dbReference type="NCBI Taxonomy" id="231223"/>
    <lineage>
        <taxon>Eukaryota</taxon>
        <taxon>Metazoa</taxon>
        <taxon>Spiralia</taxon>
        <taxon>Lophotrochozoa</taxon>
        <taxon>Mollusca</taxon>
        <taxon>Gastropoda</taxon>
        <taxon>Heterobranchia</taxon>
        <taxon>Euthyneura</taxon>
        <taxon>Panpulmonata</taxon>
        <taxon>Sacoglossa</taxon>
        <taxon>Placobranchoidea</taxon>
        <taxon>Plakobranchidae</taxon>
        <taxon>Elysia</taxon>
    </lineage>
</organism>
<dbReference type="Proteomes" id="UP001283361">
    <property type="component" value="Unassembled WGS sequence"/>
</dbReference>
<sequence length="129" mass="14580">MAIALVDTRDRRRASVEIPIAPFRLDVEKQVEQAYMSERGCLCMSTAQASDGPSRFQWMLFSCSRRSLLPVVCSICSFLNQMDNRRPGRRPRGRRRSRAVNLVGSSAVKRPCERLSRRALHGAGEVTKV</sequence>
<protein>
    <submittedName>
        <fullName evidence="1">Uncharacterized protein</fullName>
    </submittedName>
</protein>
<name>A0AAE0ZZE4_9GAST</name>
<comment type="caution">
    <text evidence="1">The sequence shown here is derived from an EMBL/GenBank/DDBJ whole genome shotgun (WGS) entry which is preliminary data.</text>
</comment>
<accession>A0AAE0ZZE4</accession>
<dbReference type="AlphaFoldDB" id="A0AAE0ZZE4"/>
<keyword evidence="2" id="KW-1185">Reference proteome</keyword>
<dbReference type="EMBL" id="JAWDGP010003058">
    <property type="protein sequence ID" value="KAK3777786.1"/>
    <property type="molecule type" value="Genomic_DNA"/>
</dbReference>
<reference evidence="1" key="1">
    <citation type="journal article" date="2023" name="G3 (Bethesda)">
        <title>A reference genome for the long-term kleptoplast-retaining sea slug Elysia crispata morphotype clarki.</title>
        <authorList>
            <person name="Eastman K.E."/>
            <person name="Pendleton A.L."/>
            <person name="Shaikh M.A."/>
            <person name="Suttiyut T."/>
            <person name="Ogas R."/>
            <person name="Tomko P."/>
            <person name="Gavelis G."/>
            <person name="Widhalm J.R."/>
            <person name="Wisecaver J.H."/>
        </authorList>
    </citation>
    <scope>NUCLEOTIDE SEQUENCE</scope>
    <source>
        <strain evidence="1">ECLA1</strain>
    </source>
</reference>